<comment type="catalytic activity">
    <reaction evidence="6">
        <text>a 2,3-saturated acyl-CoA + A = a 2,3-dehydroacyl-CoA + AH2</text>
        <dbReference type="Rhea" id="RHEA:48608"/>
        <dbReference type="ChEBI" id="CHEBI:13193"/>
        <dbReference type="ChEBI" id="CHEBI:17499"/>
        <dbReference type="ChEBI" id="CHEBI:60015"/>
        <dbReference type="ChEBI" id="CHEBI:65111"/>
    </reaction>
</comment>
<name>A0A2G5RSC8_9BACL</name>
<feature type="domain" description="Acyl-CoA dehydrogenase/oxidase C-terminal" evidence="9">
    <location>
        <begin position="229"/>
        <end position="378"/>
    </location>
</feature>
<dbReference type="InterPro" id="IPR036250">
    <property type="entry name" value="AcylCo_DH-like_C"/>
</dbReference>
<evidence type="ECO:0000256" key="3">
    <source>
        <dbReference type="ARBA" id="ARBA00022630"/>
    </source>
</evidence>
<dbReference type="SUPFAM" id="SSF47203">
    <property type="entry name" value="Acyl-CoA dehydrogenase C-terminal domain-like"/>
    <property type="match status" value="1"/>
</dbReference>
<comment type="caution">
    <text evidence="12">The sequence shown here is derived from an EMBL/GenBank/DDBJ whole genome shotgun (WGS) entry which is preliminary data.</text>
</comment>
<dbReference type="GO" id="GO:0050660">
    <property type="term" value="F:flavin adenine dinucleotide binding"/>
    <property type="evidence" value="ECO:0007669"/>
    <property type="project" value="InterPro"/>
</dbReference>
<dbReference type="InterPro" id="IPR006089">
    <property type="entry name" value="Acyl-CoA_DH_CS"/>
</dbReference>
<evidence type="ECO:0000256" key="8">
    <source>
        <dbReference type="RuleBase" id="RU362125"/>
    </source>
</evidence>
<sequence>MKLHFTEEQQMMRQMVREFAANEIAPFVERMERGEFPRPILEKMAELGLMGITVPEQYGGAGMDFTSYIIAIHEISKVSATVGVILSVHTSVGTNPILYFGTEEQKQKYVPKLARGEYLGAFCLTEPGSGSDAASLKTTAIRDGDHYVLNGSKVFITNGGEADTYIVFARTNPEEKGSKGVSAFIVEKHTPGLVIGKDEKKMGLHGSRTVQLSFEDMRVPAENLLGQEGDGFTIAMANLDVGRIGIAAQSLGIAEAALEHATSYAKERIQFGKPIAEQQGIAFKLADMATNVEAAKLLVYHAAFLRSNGMPCGKEASMAKLFASKTAMENAIEAVQIFGGNGYTEDYPVERLFRDAKVCEIYEGTSEIQRLVISKHLLKGMGK</sequence>
<dbReference type="FunFam" id="1.10.540.10:FF:000002">
    <property type="entry name" value="Acyl-CoA dehydrogenase FadE19"/>
    <property type="match status" value="1"/>
</dbReference>
<keyword evidence="5 8" id="KW-0560">Oxidoreductase</keyword>
<comment type="cofactor">
    <cofactor evidence="1 8">
        <name>FAD</name>
        <dbReference type="ChEBI" id="CHEBI:57692"/>
    </cofactor>
</comment>
<dbReference type="PROSITE" id="PS00073">
    <property type="entry name" value="ACYL_COA_DH_2"/>
    <property type="match status" value="1"/>
</dbReference>
<evidence type="ECO:0000313" key="13">
    <source>
        <dbReference type="Proteomes" id="UP000230559"/>
    </source>
</evidence>
<dbReference type="Gene3D" id="2.40.110.10">
    <property type="entry name" value="Butyryl-CoA Dehydrogenase, subunit A, domain 2"/>
    <property type="match status" value="1"/>
</dbReference>
<dbReference type="PANTHER" id="PTHR43884">
    <property type="entry name" value="ACYL-COA DEHYDROGENASE"/>
    <property type="match status" value="1"/>
</dbReference>
<dbReference type="InterPro" id="IPR006091">
    <property type="entry name" value="Acyl-CoA_Oxase/DH_mid-dom"/>
</dbReference>
<feature type="domain" description="Acyl-CoA oxidase/dehydrogenase middle" evidence="10">
    <location>
        <begin position="121"/>
        <end position="217"/>
    </location>
</feature>
<gene>
    <name evidence="12" type="ORF">CS060_03710</name>
</gene>
<dbReference type="Pfam" id="PF02770">
    <property type="entry name" value="Acyl-CoA_dh_M"/>
    <property type="match status" value="1"/>
</dbReference>
<dbReference type="AlphaFoldDB" id="A0A2G5RSC8"/>
<accession>A0A2G5RSC8</accession>
<dbReference type="PIRSF" id="PIRSF016578">
    <property type="entry name" value="HsaA"/>
    <property type="match status" value="1"/>
</dbReference>
<evidence type="ECO:0000256" key="4">
    <source>
        <dbReference type="ARBA" id="ARBA00022827"/>
    </source>
</evidence>
<evidence type="ECO:0000256" key="5">
    <source>
        <dbReference type="ARBA" id="ARBA00023002"/>
    </source>
</evidence>
<dbReference type="SUPFAM" id="SSF56645">
    <property type="entry name" value="Acyl-CoA dehydrogenase NM domain-like"/>
    <property type="match status" value="1"/>
</dbReference>
<dbReference type="InterPro" id="IPR046373">
    <property type="entry name" value="Acyl-CoA_Oxase/DH_mid-dom_sf"/>
</dbReference>
<dbReference type="InterPro" id="IPR037069">
    <property type="entry name" value="AcylCoA_DH/ox_N_sf"/>
</dbReference>
<evidence type="ECO:0000256" key="7">
    <source>
        <dbReference type="ARBA" id="ARBA00067585"/>
    </source>
</evidence>
<dbReference type="EMBL" id="PEDM01000004">
    <property type="protein sequence ID" value="PIC05620.1"/>
    <property type="molecule type" value="Genomic_DNA"/>
</dbReference>
<dbReference type="RefSeq" id="WP_035049346.1">
    <property type="nucleotide sequence ID" value="NZ_PEDM01000004.1"/>
</dbReference>
<dbReference type="FunFam" id="1.20.140.10:FF:000004">
    <property type="entry name" value="Acyl-CoA dehydrogenase FadE25"/>
    <property type="match status" value="1"/>
</dbReference>
<dbReference type="PANTHER" id="PTHR43884:SF12">
    <property type="entry name" value="ISOVALERYL-COA DEHYDROGENASE, MITOCHONDRIAL-RELATED"/>
    <property type="match status" value="1"/>
</dbReference>
<dbReference type="FunFam" id="2.40.110.10:FF:000001">
    <property type="entry name" value="Acyl-CoA dehydrogenase, mitochondrial"/>
    <property type="match status" value="1"/>
</dbReference>
<reference evidence="12 13" key="1">
    <citation type="submission" date="2017-10" db="EMBL/GenBank/DDBJ databases">
        <title>Draft genome sequence of Anoxybacillus flavithermus KU2-6-11 from caldera Uzon (Russia:Kamchtka).</title>
        <authorList>
            <person name="Korzhuk A.V."/>
            <person name="Rozanov A.S."/>
            <person name="Bryanskaya A.V."/>
            <person name="Peltek S.E."/>
        </authorList>
    </citation>
    <scope>NUCLEOTIDE SEQUENCE [LARGE SCALE GENOMIC DNA]</scope>
    <source>
        <strain evidence="12 13">KU2-6_11</strain>
    </source>
</reference>
<dbReference type="Pfam" id="PF00441">
    <property type="entry name" value="Acyl-CoA_dh_1"/>
    <property type="match status" value="1"/>
</dbReference>
<organism evidence="12 13">
    <name type="scientific">Anoxybacillus flavithermus</name>
    <dbReference type="NCBI Taxonomy" id="33934"/>
    <lineage>
        <taxon>Bacteria</taxon>
        <taxon>Bacillati</taxon>
        <taxon>Bacillota</taxon>
        <taxon>Bacilli</taxon>
        <taxon>Bacillales</taxon>
        <taxon>Anoxybacillaceae</taxon>
        <taxon>Anoxybacillus</taxon>
    </lineage>
</organism>
<evidence type="ECO:0000256" key="2">
    <source>
        <dbReference type="ARBA" id="ARBA00009347"/>
    </source>
</evidence>
<evidence type="ECO:0000259" key="11">
    <source>
        <dbReference type="Pfam" id="PF02771"/>
    </source>
</evidence>
<evidence type="ECO:0000256" key="1">
    <source>
        <dbReference type="ARBA" id="ARBA00001974"/>
    </source>
</evidence>
<dbReference type="InterPro" id="IPR009075">
    <property type="entry name" value="AcylCo_DH/oxidase_C"/>
</dbReference>
<evidence type="ECO:0000259" key="10">
    <source>
        <dbReference type="Pfam" id="PF02770"/>
    </source>
</evidence>
<evidence type="ECO:0000259" key="9">
    <source>
        <dbReference type="Pfam" id="PF00441"/>
    </source>
</evidence>
<dbReference type="InterPro" id="IPR009100">
    <property type="entry name" value="AcylCoA_DH/oxidase_NM_dom_sf"/>
</dbReference>
<protein>
    <recommendedName>
        <fullName evidence="7">Acyl-CoA dehydrogenase</fullName>
    </recommendedName>
</protein>
<dbReference type="InterPro" id="IPR013786">
    <property type="entry name" value="AcylCoA_DH/ox_N"/>
</dbReference>
<comment type="similarity">
    <text evidence="2 8">Belongs to the acyl-CoA dehydrogenase family.</text>
</comment>
<proteinExistence type="inferred from homology"/>
<evidence type="ECO:0000313" key="12">
    <source>
        <dbReference type="EMBL" id="PIC05620.1"/>
    </source>
</evidence>
<keyword evidence="4 8" id="KW-0274">FAD</keyword>
<dbReference type="Proteomes" id="UP000230559">
    <property type="component" value="Unassembled WGS sequence"/>
</dbReference>
<keyword evidence="3 8" id="KW-0285">Flavoprotein</keyword>
<dbReference type="GO" id="GO:0003995">
    <property type="term" value="F:acyl-CoA dehydrogenase activity"/>
    <property type="evidence" value="ECO:0007669"/>
    <property type="project" value="InterPro"/>
</dbReference>
<dbReference type="Gene3D" id="1.10.540.10">
    <property type="entry name" value="Acyl-CoA dehydrogenase/oxidase, N-terminal domain"/>
    <property type="match status" value="1"/>
</dbReference>
<dbReference type="CDD" id="cd01158">
    <property type="entry name" value="SCAD_SBCAD"/>
    <property type="match status" value="1"/>
</dbReference>
<feature type="domain" description="Acyl-CoA dehydrogenase/oxidase N-terminal" evidence="11">
    <location>
        <begin position="6"/>
        <end position="117"/>
    </location>
</feature>
<dbReference type="PROSITE" id="PS00072">
    <property type="entry name" value="ACYL_COA_DH_1"/>
    <property type="match status" value="1"/>
</dbReference>
<evidence type="ECO:0000256" key="6">
    <source>
        <dbReference type="ARBA" id="ARBA00052546"/>
    </source>
</evidence>
<dbReference type="Pfam" id="PF02771">
    <property type="entry name" value="Acyl-CoA_dh_N"/>
    <property type="match status" value="1"/>
</dbReference>
<dbReference type="Gene3D" id="1.20.140.10">
    <property type="entry name" value="Butyryl-CoA Dehydrogenase, subunit A, domain 3"/>
    <property type="match status" value="1"/>
</dbReference>